<organism evidence="1 2">
    <name type="scientific">Coptis chinensis</name>
    <dbReference type="NCBI Taxonomy" id="261450"/>
    <lineage>
        <taxon>Eukaryota</taxon>
        <taxon>Viridiplantae</taxon>
        <taxon>Streptophyta</taxon>
        <taxon>Embryophyta</taxon>
        <taxon>Tracheophyta</taxon>
        <taxon>Spermatophyta</taxon>
        <taxon>Magnoliopsida</taxon>
        <taxon>Ranunculales</taxon>
        <taxon>Ranunculaceae</taxon>
        <taxon>Coptidoideae</taxon>
        <taxon>Coptis</taxon>
    </lineage>
</organism>
<protein>
    <submittedName>
        <fullName evidence="1">Uncharacterized protein</fullName>
    </submittedName>
</protein>
<accession>A0A835IDV3</accession>
<dbReference type="AlphaFoldDB" id="A0A835IDV3"/>
<gene>
    <name evidence="1" type="ORF">IFM89_028805</name>
</gene>
<dbReference type="EMBL" id="JADFTS010000003">
    <property type="protein sequence ID" value="KAF9616170.1"/>
    <property type="molecule type" value="Genomic_DNA"/>
</dbReference>
<reference evidence="1 2" key="1">
    <citation type="submission" date="2020-10" db="EMBL/GenBank/DDBJ databases">
        <title>The Coptis chinensis genome and diversification of protoberbering-type alkaloids.</title>
        <authorList>
            <person name="Wang B."/>
            <person name="Shu S."/>
            <person name="Song C."/>
            <person name="Liu Y."/>
        </authorList>
    </citation>
    <scope>NUCLEOTIDE SEQUENCE [LARGE SCALE GENOMIC DNA]</scope>
    <source>
        <strain evidence="1">HL-2020</strain>
        <tissue evidence="1">Leaf</tissue>
    </source>
</reference>
<evidence type="ECO:0000313" key="1">
    <source>
        <dbReference type="EMBL" id="KAF9616170.1"/>
    </source>
</evidence>
<comment type="caution">
    <text evidence="1">The sequence shown here is derived from an EMBL/GenBank/DDBJ whole genome shotgun (WGS) entry which is preliminary data.</text>
</comment>
<dbReference type="Proteomes" id="UP000631114">
    <property type="component" value="Unassembled WGS sequence"/>
</dbReference>
<name>A0A835IDV3_9MAGN</name>
<keyword evidence="2" id="KW-1185">Reference proteome</keyword>
<evidence type="ECO:0000313" key="2">
    <source>
        <dbReference type="Proteomes" id="UP000631114"/>
    </source>
</evidence>
<sequence>MSYKEIWVNLFDHCPEMALYATINFKSPALCSQHSPPFVVGFVVAYGNWSEDLQDAVQGFKLATCFILDYHYPMGILYFGHISLPLHGWHLPFWRRSFVFVFFNHFVLSNLCTGHQGQAYLTMQPCFSECRKVMGNAFDIWIR</sequence>
<proteinExistence type="predicted"/>